<keyword evidence="3" id="KW-0805">Transcription regulation</keyword>
<keyword evidence="4" id="KW-0238">DNA-binding</keyword>
<evidence type="ECO:0000256" key="6">
    <source>
        <dbReference type="PROSITE-ProRule" id="PRU00169"/>
    </source>
</evidence>
<name>B9XLG8_PEDPL</name>
<gene>
    <name evidence="8" type="ORF">Cflav_PD1919</name>
</gene>
<protein>
    <submittedName>
        <fullName evidence="8">Response regulator receiver protein</fullName>
    </submittedName>
</protein>
<dbReference type="RefSeq" id="WP_007416657.1">
    <property type="nucleotide sequence ID" value="NZ_ABOX02000029.1"/>
</dbReference>
<dbReference type="InterPro" id="IPR039420">
    <property type="entry name" value="WalR-like"/>
</dbReference>
<dbReference type="InterPro" id="IPR011006">
    <property type="entry name" value="CheY-like_superfamily"/>
</dbReference>
<dbReference type="AlphaFoldDB" id="B9XLG8"/>
<accession>B9XLG8</accession>
<evidence type="ECO:0000256" key="5">
    <source>
        <dbReference type="ARBA" id="ARBA00023163"/>
    </source>
</evidence>
<proteinExistence type="predicted"/>
<dbReference type="GO" id="GO:0006355">
    <property type="term" value="P:regulation of DNA-templated transcription"/>
    <property type="evidence" value="ECO:0007669"/>
    <property type="project" value="TreeGrafter"/>
</dbReference>
<evidence type="ECO:0000256" key="1">
    <source>
        <dbReference type="ARBA" id="ARBA00022553"/>
    </source>
</evidence>
<evidence type="ECO:0000313" key="8">
    <source>
        <dbReference type="EMBL" id="EEF59371.1"/>
    </source>
</evidence>
<feature type="modified residue" description="4-aspartylphosphate" evidence="6">
    <location>
        <position position="54"/>
    </location>
</feature>
<dbReference type="EMBL" id="ABOX02000029">
    <property type="protein sequence ID" value="EEF59371.1"/>
    <property type="molecule type" value="Genomic_DNA"/>
</dbReference>
<dbReference type="FunFam" id="3.40.50.2300:FF:000001">
    <property type="entry name" value="DNA-binding response regulator PhoB"/>
    <property type="match status" value="1"/>
</dbReference>
<sequence>MMRPRILIVDDEPDIVELVSFNLRAEGYEVVTASNGLDAVTQANSLIPDLIVLDLMLPEMDGLSVCELLHRFPTTARIPIIMLTAWTSELSRLIGLDYGAEDYMTKPFSPRELVLRVKKTLQAHPARPDGNQLN</sequence>
<comment type="caution">
    <text evidence="8">The sequence shown here is derived from an EMBL/GenBank/DDBJ whole genome shotgun (WGS) entry which is preliminary data.</text>
</comment>
<dbReference type="OrthoDB" id="9778145at2"/>
<dbReference type="SUPFAM" id="SSF52172">
    <property type="entry name" value="CheY-like"/>
    <property type="match status" value="1"/>
</dbReference>
<evidence type="ECO:0000256" key="4">
    <source>
        <dbReference type="ARBA" id="ARBA00023125"/>
    </source>
</evidence>
<dbReference type="Proteomes" id="UP000003688">
    <property type="component" value="Unassembled WGS sequence"/>
</dbReference>
<dbReference type="PANTHER" id="PTHR48111">
    <property type="entry name" value="REGULATOR OF RPOS"/>
    <property type="match status" value="1"/>
</dbReference>
<dbReference type="Pfam" id="PF00072">
    <property type="entry name" value="Response_reg"/>
    <property type="match status" value="1"/>
</dbReference>
<feature type="domain" description="Response regulatory" evidence="7">
    <location>
        <begin position="5"/>
        <end position="121"/>
    </location>
</feature>
<dbReference type="InterPro" id="IPR001789">
    <property type="entry name" value="Sig_transdc_resp-reg_receiver"/>
</dbReference>
<keyword evidence="5" id="KW-0804">Transcription</keyword>
<evidence type="ECO:0000256" key="2">
    <source>
        <dbReference type="ARBA" id="ARBA00023012"/>
    </source>
</evidence>
<dbReference type="GO" id="GO:0032993">
    <property type="term" value="C:protein-DNA complex"/>
    <property type="evidence" value="ECO:0007669"/>
    <property type="project" value="TreeGrafter"/>
</dbReference>
<dbReference type="GO" id="GO:0000976">
    <property type="term" value="F:transcription cis-regulatory region binding"/>
    <property type="evidence" value="ECO:0007669"/>
    <property type="project" value="TreeGrafter"/>
</dbReference>
<dbReference type="PANTHER" id="PTHR48111:SF1">
    <property type="entry name" value="TWO-COMPONENT RESPONSE REGULATOR ORR33"/>
    <property type="match status" value="1"/>
</dbReference>
<reference evidence="8 9" key="1">
    <citation type="journal article" date="2011" name="J. Bacteriol.">
        <title>Genome sequence of 'Pedosphaera parvula' Ellin514, an aerobic Verrucomicrobial isolate from pasture soil.</title>
        <authorList>
            <person name="Kant R."/>
            <person name="van Passel M.W."/>
            <person name="Sangwan P."/>
            <person name="Palva A."/>
            <person name="Lucas S."/>
            <person name="Copeland A."/>
            <person name="Lapidus A."/>
            <person name="Glavina Del Rio T."/>
            <person name="Dalin E."/>
            <person name="Tice H."/>
            <person name="Bruce D."/>
            <person name="Goodwin L."/>
            <person name="Pitluck S."/>
            <person name="Chertkov O."/>
            <person name="Larimer F.W."/>
            <person name="Land M.L."/>
            <person name="Hauser L."/>
            <person name="Brettin T.S."/>
            <person name="Detter J.C."/>
            <person name="Han S."/>
            <person name="de Vos W.M."/>
            <person name="Janssen P.H."/>
            <person name="Smidt H."/>
        </authorList>
    </citation>
    <scope>NUCLEOTIDE SEQUENCE [LARGE SCALE GENOMIC DNA]</scope>
    <source>
        <strain evidence="8 9">Ellin514</strain>
    </source>
</reference>
<evidence type="ECO:0000259" key="7">
    <source>
        <dbReference type="PROSITE" id="PS50110"/>
    </source>
</evidence>
<evidence type="ECO:0000256" key="3">
    <source>
        <dbReference type="ARBA" id="ARBA00023015"/>
    </source>
</evidence>
<dbReference type="GO" id="GO:0000156">
    <property type="term" value="F:phosphorelay response regulator activity"/>
    <property type="evidence" value="ECO:0007669"/>
    <property type="project" value="TreeGrafter"/>
</dbReference>
<evidence type="ECO:0000313" key="9">
    <source>
        <dbReference type="Proteomes" id="UP000003688"/>
    </source>
</evidence>
<dbReference type="PROSITE" id="PS50110">
    <property type="entry name" value="RESPONSE_REGULATORY"/>
    <property type="match status" value="1"/>
</dbReference>
<keyword evidence="1 6" id="KW-0597">Phosphoprotein</keyword>
<dbReference type="SMART" id="SM00448">
    <property type="entry name" value="REC"/>
    <property type="match status" value="1"/>
</dbReference>
<keyword evidence="9" id="KW-1185">Reference proteome</keyword>
<organism evidence="8 9">
    <name type="scientific">Pedosphaera parvula (strain Ellin514)</name>
    <dbReference type="NCBI Taxonomy" id="320771"/>
    <lineage>
        <taxon>Bacteria</taxon>
        <taxon>Pseudomonadati</taxon>
        <taxon>Verrucomicrobiota</taxon>
        <taxon>Pedosphaerae</taxon>
        <taxon>Pedosphaerales</taxon>
        <taxon>Pedosphaeraceae</taxon>
        <taxon>Pedosphaera</taxon>
    </lineage>
</organism>
<dbReference type="GO" id="GO:0005829">
    <property type="term" value="C:cytosol"/>
    <property type="evidence" value="ECO:0007669"/>
    <property type="project" value="TreeGrafter"/>
</dbReference>
<dbReference type="STRING" id="320771.Cflav_PD1919"/>
<dbReference type="Gene3D" id="3.40.50.2300">
    <property type="match status" value="1"/>
</dbReference>
<keyword evidence="2" id="KW-0902">Two-component regulatory system</keyword>